<gene>
    <name evidence="1" type="ORF">S01H4_55492</name>
</gene>
<reference evidence="1" key="1">
    <citation type="journal article" date="2014" name="Front. Microbiol.">
        <title>High frequency of phylogenetically diverse reductive dehalogenase-homologous genes in deep subseafloor sedimentary metagenomes.</title>
        <authorList>
            <person name="Kawai M."/>
            <person name="Futagami T."/>
            <person name="Toyoda A."/>
            <person name="Takaki Y."/>
            <person name="Nishi S."/>
            <person name="Hori S."/>
            <person name="Arai W."/>
            <person name="Tsubouchi T."/>
            <person name="Morono Y."/>
            <person name="Uchiyama I."/>
            <person name="Ito T."/>
            <person name="Fujiyama A."/>
            <person name="Inagaki F."/>
            <person name="Takami H."/>
        </authorList>
    </citation>
    <scope>NUCLEOTIDE SEQUENCE</scope>
    <source>
        <strain evidence="1">Expedition CK06-06</strain>
    </source>
</reference>
<proteinExistence type="predicted"/>
<protein>
    <submittedName>
        <fullName evidence="1">Uncharacterized protein</fullName>
    </submittedName>
</protein>
<feature type="non-terminal residue" evidence="1">
    <location>
        <position position="95"/>
    </location>
</feature>
<comment type="caution">
    <text evidence="1">The sequence shown here is derived from an EMBL/GenBank/DDBJ whole genome shotgun (WGS) entry which is preliminary data.</text>
</comment>
<evidence type="ECO:0000313" key="1">
    <source>
        <dbReference type="EMBL" id="GAH06838.1"/>
    </source>
</evidence>
<dbReference type="EMBL" id="BART01032033">
    <property type="protein sequence ID" value="GAH06838.1"/>
    <property type="molecule type" value="Genomic_DNA"/>
</dbReference>
<sequence length="95" mass="10988">MNKYSQWRLTLLPKRKDLILKEQVRLYNNLAQTDSCSGRLSVDLEVFPIPRITWELEVLGESQCNFSKKLGADEPIKPLLGHWFTIEKPFLTGLA</sequence>
<dbReference type="AlphaFoldDB" id="X1EDT7"/>
<name>X1EDT7_9ZZZZ</name>
<organism evidence="1">
    <name type="scientific">marine sediment metagenome</name>
    <dbReference type="NCBI Taxonomy" id="412755"/>
    <lineage>
        <taxon>unclassified sequences</taxon>
        <taxon>metagenomes</taxon>
        <taxon>ecological metagenomes</taxon>
    </lineage>
</organism>
<accession>X1EDT7</accession>